<keyword evidence="1" id="KW-0645">Protease</keyword>
<dbReference type="EMBL" id="ACBW01000153">
    <property type="protein sequence ID" value="EEF76788.1"/>
    <property type="molecule type" value="Genomic_DNA"/>
</dbReference>
<dbReference type="Proteomes" id="UP000014073">
    <property type="component" value="Unassembled WGS sequence"/>
</dbReference>
<reference evidence="4 5" key="1">
    <citation type="submission" date="2008-12" db="EMBL/GenBank/DDBJ databases">
        <authorList>
            <person name="Fulton L."/>
            <person name="Clifton S."/>
            <person name="Fulton B."/>
            <person name="Xu J."/>
            <person name="Minx P."/>
            <person name="Pepin K.H."/>
            <person name="Johnson M."/>
            <person name="Bhonagiri V."/>
            <person name="Nash W.E."/>
            <person name="Mardis E.R."/>
            <person name="Wilson R.K."/>
        </authorList>
    </citation>
    <scope>NUCLEOTIDE SEQUENCE [LARGE SCALE GENOMIC DNA]</scope>
    <source>
        <strain evidence="4 5">DSM 18228</strain>
    </source>
</reference>
<dbReference type="PANTHER" id="PTHR30217">
    <property type="entry name" value="PEPTIDASE U32 FAMILY"/>
    <property type="match status" value="1"/>
</dbReference>
<proteinExistence type="inferred from homology"/>
<comment type="caution">
    <text evidence="4">The sequence shown here is derived from an EMBL/GenBank/DDBJ whole genome shotgun (WGS) entry which is preliminary data.</text>
</comment>
<dbReference type="HOGENOM" id="CLU_011540_0_1_10"/>
<comment type="similarity">
    <text evidence="3">Belongs to the peptidase U32 family.</text>
</comment>
<dbReference type="PROSITE" id="PS01276">
    <property type="entry name" value="PEPTIDASE_U32"/>
    <property type="match status" value="1"/>
</dbReference>
<dbReference type="GO" id="GO:0008233">
    <property type="term" value="F:peptidase activity"/>
    <property type="evidence" value="ECO:0007669"/>
    <property type="project" value="UniProtKB-KW"/>
</dbReference>
<dbReference type="EC" id="3.4.-.-" evidence="4"/>
<evidence type="ECO:0000256" key="2">
    <source>
        <dbReference type="ARBA" id="ARBA00022801"/>
    </source>
</evidence>
<dbReference type="STRING" id="547042.BACCOPRO_02294"/>
<organism evidence="4 5">
    <name type="scientific">Phocaeicola coprophilus DSM 18228 = JCM 13818</name>
    <dbReference type="NCBI Taxonomy" id="547042"/>
    <lineage>
        <taxon>Bacteria</taxon>
        <taxon>Pseudomonadati</taxon>
        <taxon>Bacteroidota</taxon>
        <taxon>Bacteroidia</taxon>
        <taxon>Bacteroidales</taxon>
        <taxon>Bacteroidaceae</taxon>
        <taxon>Phocaeicola</taxon>
    </lineage>
</organism>
<protein>
    <submittedName>
        <fullName evidence="4">Peptidase, U32 family</fullName>
        <ecNumber evidence="4">3.4.-.-</ecNumber>
    </submittedName>
</protein>
<sequence length="436" mass="49020">MKKALPLHIESIRKIMNYSIKDFEIMAPVGSRESLAAALHAGADSIYFGIESLNMRARSASTFTIDDLREIAKVCDEHGVKSYLTINTIIYDEDIELMRKIVDAAKEAGISAVIAADVAVMAYCNKVGQEVHLSTQLNISNAEALKFYAQFADVVVLARELNLKQVRKIYDAIQQEGIKGPMGEPVRIEMFCHGALCMAVSGKCYLSLHELNASANRGACMQVCRRSYLVRDKESDIELEVDNKYIMSPKDLKTIHFMDEMIEAGVRVFKIEGRARGPEYVKTVVECYKEAIQSYLDGTFTEEKKAAWDERLKTVFNRGFWNGYYLGQRLGEWSRNYGSEATERKVYAGRGIKYFSNLGVAEFLIEAAEIKVGDKLLITGPTTGAMYVTLEEARVDLKPVDVVKKGVHVSFKVPDRVRPSDKLYRVVPAEELKNKQ</sequence>
<dbReference type="GO" id="GO:0006508">
    <property type="term" value="P:proteolysis"/>
    <property type="evidence" value="ECO:0007669"/>
    <property type="project" value="UniProtKB-KW"/>
</dbReference>
<dbReference type="PANTHER" id="PTHR30217:SF6">
    <property type="entry name" value="TRNA HYDROXYLATION PROTEIN P"/>
    <property type="match status" value="1"/>
</dbReference>
<evidence type="ECO:0000256" key="1">
    <source>
        <dbReference type="ARBA" id="ARBA00022670"/>
    </source>
</evidence>
<keyword evidence="2 4" id="KW-0378">Hydrolase</keyword>
<accession>S0F8N6</accession>
<gene>
    <name evidence="4" type="ORF">BACCOPRO_02294</name>
</gene>
<dbReference type="Pfam" id="PF01136">
    <property type="entry name" value="Peptidase_U32"/>
    <property type="match status" value="1"/>
</dbReference>
<evidence type="ECO:0000313" key="5">
    <source>
        <dbReference type="Proteomes" id="UP000014073"/>
    </source>
</evidence>
<dbReference type="AlphaFoldDB" id="S0F8N6"/>
<evidence type="ECO:0000256" key="3">
    <source>
        <dbReference type="ARBA" id="ARBA00038374"/>
    </source>
</evidence>
<keyword evidence="5" id="KW-1185">Reference proteome</keyword>
<dbReference type="eggNOG" id="COG0826">
    <property type="taxonomic scope" value="Bacteria"/>
</dbReference>
<dbReference type="InterPro" id="IPR001539">
    <property type="entry name" value="Peptidase_U32"/>
</dbReference>
<evidence type="ECO:0000313" key="4">
    <source>
        <dbReference type="EMBL" id="EEF76788.1"/>
    </source>
</evidence>
<name>S0F8N6_9BACT</name>
<dbReference type="InterPro" id="IPR051454">
    <property type="entry name" value="RNA/ubiquinone_mod_enzymes"/>
</dbReference>